<protein>
    <submittedName>
        <fullName evidence="3">MAGE family-domain-containing protein</fullName>
    </submittedName>
</protein>
<dbReference type="GO" id="GO:0006281">
    <property type="term" value="P:DNA repair"/>
    <property type="evidence" value="ECO:0007669"/>
    <property type="project" value="TreeGrafter"/>
</dbReference>
<dbReference type="InterPro" id="IPR041898">
    <property type="entry name" value="MAGE_WH1"/>
</dbReference>
<proteinExistence type="predicted"/>
<feature type="domain" description="MAGE" evidence="2">
    <location>
        <begin position="48"/>
        <end position="259"/>
    </location>
</feature>
<dbReference type="PANTHER" id="PTHR11736">
    <property type="entry name" value="MELANOMA-ASSOCIATED ANTIGEN MAGE ANTIGEN"/>
    <property type="match status" value="1"/>
</dbReference>
<dbReference type="PANTHER" id="PTHR11736:SF14">
    <property type="entry name" value="NSE3 HOMOLOG, SMC5-SMC6 COMPLEX COMPONENT"/>
    <property type="match status" value="1"/>
</dbReference>
<feature type="compositionally biased region" description="Polar residues" evidence="1">
    <location>
        <begin position="191"/>
        <end position="206"/>
    </location>
</feature>
<dbReference type="Gene3D" id="1.10.10.1200">
    <property type="entry name" value="MAGE homology domain, winged helix WH1 motif"/>
    <property type="match status" value="1"/>
</dbReference>
<accession>A0AA40F2D7</accession>
<dbReference type="InterPro" id="IPR002190">
    <property type="entry name" value="MHD_dom"/>
</dbReference>
<dbReference type="GO" id="GO:0005634">
    <property type="term" value="C:nucleus"/>
    <property type="evidence" value="ECO:0007669"/>
    <property type="project" value="TreeGrafter"/>
</dbReference>
<feature type="region of interest" description="Disordered" evidence="1">
    <location>
        <begin position="191"/>
        <end position="213"/>
    </location>
</feature>
<evidence type="ECO:0000313" key="4">
    <source>
        <dbReference type="Proteomes" id="UP001172155"/>
    </source>
</evidence>
<evidence type="ECO:0000259" key="2">
    <source>
        <dbReference type="SMART" id="SM01373"/>
    </source>
</evidence>
<dbReference type="Gene3D" id="1.10.10.1210">
    <property type="entry name" value="MAGE homology domain, winged helix WH2 motif"/>
    <property type="match status" value="1"/>
</dbReference>
<dbReference type="EMBL" id="JAUKUD010000003">
    <property type="protein sequence ID" value="KAK0749617.1"/>
    <property type="molecule type" value="Genomic_DNA"/>
</dbReference>
<evidence type="ECO:0000313" key="3">
    <source>
        <dbReference type="EMBL" id="KAK0749617.1"/>
    </source>
</evidence>
<gene>
    <name evidence="3" type="ORF">B0T18DRAFT_461046</name>
</gene>
<dbReference type="Proteomes" id="UP001172155">
    <property type="component" value="Unassembled WGS sequence"/>
</dbReference>
<dbReference type="SMART" id="SM01373">
    <property type="entry name" value="MAGE"/>
    <property type="match status" value="1"/>
</dbReference>
<dbReference type="InterPro" id="IPR037445">
    <property type="entry name" value="MAGE"/>
</dbReference>
<sequence length="330" mass="37148">MTPPQRRRQPAAEESDDDEQNHTNIDEDGDETMGGGERNLTSELIKKMVRYALACEYSRTPIRRDGIKEKVLGPQGREFKRVFNGAQKQLRATFGMEMVELPNRDRNLMTAEQKRKAAKSQTQREVTSNTYILVSLLPGELRDPAIIPPSKVMSEDGEAAYMALYTTIISIIAFSGGELSEPRLRRHLSRLNASDTMPSQNPNDPNAPSEKTEDVLQRMIKQGYLVKAIGAVGLGDNDEDMTTWHIGPRGRAEVTNEVIAEFVRQVYGQSDPDLESKLQKSLKVRVRAEAENAEEPPEEEPANGDPGPSSRRRSRRREPAEEEEDEEEDE</sequence>
<comment type="caution">
    <text evidence="3">The sequence shown here is derived from an EMBL/GenBank/DDBJ whole genome shotgun (WGS) entry which is preliminary data.</text>
</comment>
<reference evidence="3" key="1">
    <citation type="submission" date="2023-06" db="EMBL/GenBank/DDBJ databases">
        <title>Genome-scale phylogeny and comparative genomics of the fungal order Sordariales.</title>
        <authorList>
            <consortium name="Lawrence Berkeley National Laboratory"/>
            <person name="Hensen N."/>
            <person name="Bonometti L."/>
            <person name="Westerberg I."/>
            <person name="Brannstrom I.O."/>
            <person name="Guillou S."/>
            <person name="Cros-Aarteil S."/>
            <person name="Calhoun S."/>
            <person name="Haridas S."/>
            <person name="Kuo A."/>
            <person name="Mondo S."/>
            <person name="Pangilinan J."/>
            <person name="Riley R."/>
            <person name="LaButti K."/>
            <person name="Andreopoulos B."/>
            <person name="Lipzen A."/>
            <person name="Chen C."/>
            <person name="Yanf M."/>
            <person name="Daum C."/>
            <person name="Ng V."/>
            <person name="Clum A."/>
            <person name="Steindorff A."/>
            <person name="Ohm R."/>
            <person name="Martin F."/>
            <person name="Silar P."/>
            <person name="Natvig D."/>
            <person name="Lalanne C."/>
            <person name="Gautier V."/>
            <person name="Ament-velasquez S.L."/>
            <person name="Kruys A."/>
            <person name="Hutchinson M.I."/>
            <person name="Powell A.J."/>
            <person name="Barry K."/>
            <person name="Miller A.N."/>
            <person name="Grigoriev I.V."/>
            <person name="Debuchy R."/>
            <person name="Gladieux P."/>
            <person name="Thoren M.H."/>
            <person name="Johannesson H."/>
        </authorList>
    </citation>
    <scope>NUCLEOTIDE SEQUENCE</scope>
    <source>
        <strain evidence="3">SMH3187-1</strain>
    </source>
</reference>
<feature type="compositionally biased region" description="Acidic residues" evidence="1">
    <location>
        <begin position="320"/>
        <end position="330"/>
    </location>
</feature>
<name>A0AA40F2D7_9PEZI</name>
<dbReference type="InterPro" id="IPR041899">
    <property type="entry name" value="MAGE_WH2"/>
</dbReference>
<feature type="compositionally biased region" description="Acidic residues" evidence="1">
    <location>
        <begin position="291"/>
        <end position="302"/>
    </location>
</feature>
<dbReference type="AlphaFoldDB" id="A0AA40F2D7"/>
<keyword evidence="4" id="KW-1185">Reference proteome</keyword>
<dbReference type="Pfam" id="PF01454">
    <property type="entry name" value="MAGE"/>
    <property type="match status" value="1"/>
</dbReference>
<evidence type="ECO:0000256" key="1">
    <source>
        <dbReference type="SAM" id="MobiDB-lite"/>
    </source>
</evidence>
<organism evidence="3 4">
    <name type="scientific">Schizothecium vesticola</name>
    <dbReference type="NCBI Taxonomy" id="314040"/>
    <lineage>
        <taxon>Eukaryota</taxon>
        <taxon>Fungi</taxon>
        <taxon>Dikarya</taxon>
        <taxon>Ascomycota</taxon>
        <taxon>Pezizomycotina</taxon>
        <taxon>Sordariomycetes</taxon>
        <taxon>Sordariomycetidae</taxon>
        <taxon>Sordariales</taxon>
        <taxon>Schizotheciaceae</taxon>
        <taxon>Schizothecium</taxon>
    </lineage>
</organism>
<feature type="region of interest" description="Disordered" evidence="1">
    <location>
        <begin position="285"/>
        <end position="330"/>
    </location>
</feature>
<feature type="region of interest" description="Disordered" evidence="1">
    <location>
        <begin position="1"/>
        <end position="37"/>
    </location>
</feature>